<evidence type="ECO:0000256" key="4">
    <source>
        <dbReference type="ARBA" id="ARBA00022723"/>
    </source>
</evidence>
<comment type="catalytic activity">
    <reaction evidence="9">
        <text>S-methyl-5'-thioadenosine + phosphate = 5-(methylsulfanyl)-alpha-D-ribose 1-phosphate + adenine</text>
        <dbReference type="Rhea" id="RHEA:11852"/>
        <dbReference type="ChEBI" id="CHEBI:16708"/>
        <dbReference type="ChEBI" id="CHEBI:17509"/>
        <dbReference type="ChEBI" id="CHEBI:43474"/>
        <dbReference type="ChEBI" id="CHEBI:58533"/>
        <dbReference type="EC" id="2.4.2.28"/>
    </reaction>
    <physiologicalReaction direction="left-to-right" evidence="9">
        <dbReference type="Rhea" id="RHEA:11853"/>
    </physiologicalReaction>
</comment>
<dbReference type="EMBL" id="CACSIM010000006">
    <property type="protein sequence ID" value="CAA0117556.1"/>
    <property type="molecule type" value="Genomic_DNA"/>
</dbReference>
<dbReference type="Proteomes" id="UP000435877">
    <property type="component" value="Unassembled WGS sequence"/>
</dbReference>
<evidence type="ECO:0000256" key="3">
    <source>
        <dbReference type="ARBA" id="ARBA00022679"/>
    </source>
</evidence>
<comment type="catalytic activity">
    <reaction evidence="7">
        <text>adenosine + H2O + H(+) = inosine + NH4(+)</text>
        <dbReference type="Rhea" id="RHEA:24408"/>
        <dbReference type="ChEBI" id="CHEBI:15377"/>
        <dbReference type="ChEBI" id="CHEBI:15378"/>
        <dbReference type="ChEBI" id="CHEBI:16335"/>
        <dbReference type="ChEBI" id="CHEBI:17596"/>
        <dbReference type="ChEBI" id="CHEBI:28938"/>
        <dbReference type="EC" id="3.5.4.4"/>
    </reaction>
    <physiologicalReaction direction="left-to-right" evidence="7">
        <dbReference type="Rhea" id="RHEA:24409"/>
    </physiologicalReaction>
</comment>
<accession>A0A5S9QHP3</accession>
<dbReference type="CDD" id="cd16833">
    <property type="entry name" value="YfiH"/>
    <property type="match status" value="1"/>
</dbReference>
<evidence type="ECO:0000313" key="12">
    <source>
        <dbReference type="EMBL" id="CAA0117556.1"/>
    </source>
</evidence>
<dbReference type="InterPro" id="IPR003730">
    <property type="entry name" value="Cu_polyphenol_OxRdtase"/>
</dbReference>
<evidence type="ECO:0000256" key="8">
    <source>
        <dbReference type="ARBA" id="ARBA00048968"/>
    </source>
</evidence>
<proteinExistence type="inferred from homology"/>
<keyword evidence="4" id="KW-0479">Metal-binding</keyword>
<evidence type="ECO:0000256" key="2">
    <source>
        <dbReference type="ARBA" id="ARBA00007353"/>
    </source>
</evidence>
<keyword evidence="3" id="KW-0808">Transferase</keyword>
<keyword evidence="5" id="KW-0378">Hydrolase</keyword>
<evidence type="ECO:0000256" key="5">
    <source>
        <dbReference type="ARBA" id="ARBA00022801"/>
    </source>
</evidence>
<organism evidence="12 14">
    <name type="scientific">Zhongshania aliphaticivorans</name>
    <dbReference type="NCBI Taxonomy" id="1470434"/>
    <lineage>
        <taxon>Bacteria</taxon>
        <taxon>Pseudomonadati</taxon>
        <taxon>Pseudomonadota</taxon>
        <taxon>Gammaproteobacteria</taxon>
        <taxon>Cellvibrionales</taxon>
        <taxon>Spongiibacteraceae</taxon>
        <taxon>Zhongshania</taxon>
    </lineage>
</organism>
<dbReference type="GO" id="GO:0016491">
    <property type="term" value="F:oxidoreductase activity"/>
    <property type="evidence" value="ECO:0007669"/>
    <property type="project" value="UniProtKB-KW"/>
</dbReference>
<dbReference type="PANTHER" id="PTHR30616">
    <property type="entry name" value="UNCHARACTERIZED PROTEIN YFIH"/>
    <property type="match status" value="1"/>
</dbReference>
<comment type="similarity">
    <text evidence="2 10">Belongs to the purine nucleoside phosphorylase YfiH/LACC1 family.</text>
</comment>
<dbReference type="PANTHER" id="PTHR30616:SF2">
    <property type="entry name" value="PURINE NUCLEOSIDE PHOSPHORYLASE LACC1"/>
    <property type="match status" value="1"/>
</dbReference>
<keyword evidence="13" id="KW-1185">Reference proteome</keyword>
<sequence>MVDERLLAPNWPAPDNIVALATTRCGVANFSGASVSEYSQFNLGDHVDDSPASVEKNRKALLATCDGLSSIAWLQQVHGVDVCKLPFSPINPTVADASITAETGLACAVLTADCLPVLFCRVDGGEVAAAHAGWRGLCNGMLKNTVDAFGCSPQQLMAWTGPAISQAHFEVGPEVYQAFLDGFGSVTKEQIDSAFKPSVERSGYFYADLRALAHYQLQGLGLAWVGGTTSCTYQEAERFYSYRRDGKTGRQASLIYRR</sequence>
<dbReference type="OrthoDB" id="4279at2"/>
<reference evidence="13 14" key="1">
    <citation type="submission" date="2019-11" db="EMBL/GenBank/DDBJ databases">
        <authorList>
            <person name="Holert J."/>
        </authorList>
    </citation>
    <scope>NUCLEOTIDE SEQUENCE [LARGE SCALE GENOMIC DNA]</scope>
    <source>
        <strain evidence="12">BC3_2A</strain>
        <strain evidence="11">SB11_1A</strain>
    </source>
</reference>
<dbReference type="AlphaFoldDB" id="A0A5S9QHP3"/>
<dbReference type="RefSeq" id="WP_159269793.1">
    <property type="nucleotide sequence ID" value="NZ_CACSIK010000003.1"/>
</dbReference>
<evidence type="ECO:0000256" key="9">
    <source>
        <dbReference type="ARBA" id="ARBA00049893"/>
    </source>
</evidence>
<dbReference type="Gene3D" id="3.60.140.10">
    <property type="entry name" value="CNF1/YfiH-like putative cysteine hydrolases"/>
    <property type="match status" value="1"/>
</dbReference>
<name>A0A5S9QHP3_9GAMM</name>
<evidence type="ECO:0000313" key="14">
    <source>
        <dbReference type="Proteomes" id="UP000439591"/>
    </source>
</evidence>
<dbReference type="SUPFAM" id="SSF64438">
    <property type="entry name" value="CNF1/YfiH-like putative cysteine hydrolases"/>
    <property type="match status" value="1"/>
</dbReference>
<dbReference type="Proteomes" id="UP000439591">
    <property type="component" value="Unassembled WGS sequence"/>
</dbReference>
<keyword evidence="6" id="KW-0862">Zinc</keyword>
<dbReference type="InterPro" id="IPR038371">
    <property type="entry name" value="Cu_polyphenol_OxRdtase_sf"/>
</dbReference>
<comment type="catalytic activity">
    <reaction evidence="1">
        <text>inosine + phosphate = alpha-D-ribose 1-phosphate + hypoxanthine</text>
        <dbReference type="Rhea" id="RHEA:27646"/>
        <dbReference type="ChEBI" id="CHEBI:17368"/>
        <dbReference type="ChEBI" id="CHEBI:17596"/>
        <dbReference type="ChEBI" id="CHEBI:43474"/>
        <dbReference type="ChEBI" id="CHEBI:57720"/>
        <dbReference type="EC" id="2.4.2.1"/>
    </reaction>
    <physiologicalReaction direction="left-to-right" evidence="1">
        <dbReference type="Rhea" id="RHEA:27647"/>
    </physiologicalReaction>
</comment>
<gene>
    <name evidence="12" type="primary">yfiH</name>
    <name evidence="11" type="ORF">IHBHHGIJ_03078</name>
    <name evidence="12" type="ORF">KFEGEMFD_03291</name>
</gene>
<dbReference type="EMBL" id="CACSIK010000003">
    <property type="protein sequence ID" value="CAA0109327.1"/>
    <property type="molecule type" value="Genomic_DNA"/>
</dbReference>
<comment type="catalytic activity">
    <reaction evidence="8">
        <text>adenosine + phosphate = alpha-D-ribose 1-phosphate + adenine</text>
        <dbReference type="Rhea" id="RHEA:27642"/>
        <dbReference type="ChEBI" id="CHEBI:16335"/>
        <dbReference type="ChEBI" id="CHEBI:16708"/>
        <dbReference type="ChEBI" id="CHEBI:43474"/>
        <dbReference type="ChEBI" id="CHEBI:57720"/>
        <dbReference type="EC" id="2.4.2.1"/>
    </reaction>
    <physiologicalReaction direction="left-to-right" evidence="8">
        <dbReference type="Rhea" id="RHEA:27643"/>
    </physiologicalReaction>
</comment>
<protein>
    <recommendedName>
        <fullName evidence="10">Purine nucleoside phosphorylase</fullName>
    </recommendedName>
</protein>
<evidence type="ECO:0000256" key="1">
    <source>
        <dbReference type="ARBA" id="ARBA00000553"/>
    </source>
</evidence>
<evidence type="ECO:0000313" key="11">
    <source>
        <dbReference type="EMBL" id="CAA0109327.1"/>
    </source>
</evidence>
<dbReference type="Pfam" id="PF02578">
    <property type="entry name" value="Cu-oxidase_4"/>
    <property type="match status" value="1"/>
</dbReference>
<dbReference type="GO" id="GO:0016787">
    <property type="term" value="F:hydrolase activity"/>
    <property type="evidence" value="ECO:0007669"/>
    <property type="project" value="UniProtKB-KW"/>
</dbReference>
<evidence type="ECO:0000256" key="10">
    <source>
        <dbReference type="RuleBase" id="RU361274"/>
    </source>
</evidence>
<keyword evidence="12" id="KW-0560">Oxidoreductase</keyword>
<dbReference type="NCBIfam" id="TIGR00726">
    <property type="entry name" value="peptidoglycan editing factor PgeF"/>
    <property type="match status" value="1"/>
</dbReference>
<dbReference type="InterPro" id="IPR011324">
    <property type="entry name" value="Cytotoxic_necrot_fac-like_cat"/>
</dbReference>
<evidence type="ECO:0000256" key="7">
    <source>
        <dbReference type="ARBA" id="ARBA00047989"/>
    </source>
</evidence>
<evidence type="ECO:0000313" key="13">
    <source>
        <dbReference type="Proteomes" id="UP000435877"/>
    </source>
</evidence>
<dbReference type="GO" id="GO:0017061">
    <property type="term" value="F:S-methyl-5-thioadenosine phosphorylase activity"/>
    <property type="evidence" value="ECO:0007669"/>
    <property type="project" value="UniProtKB-EC"/>
</dbReference>
<evidence type="ECO:0000256" key="6">
    <source>
        <dbReference type="ARBA" id="ARBA00022833"/>
    </source>
</evidence>
<dbReference type="GO" id="GO:0005507">
    <property type="term" value="F:copper ion binding"/>
    <property type="evidence" value="ECO:0007669"/>
    <property type="project" value="TreeGrafter"/>
</dbReference>